<organism evidence="2">
    <name type="scientific">Xenopsylla cheopis</name>
    <name type="common">Oriental rat flea</name>
    <name type="synonym">Pulex cheopis</name>
    <dbReference type="NCBI Taxonomy" id="163159"/>
    <lineage>
        <taxon>Eukaryota</taxon>
        <taxon>Metazoa</taxon>
        <taxon>Ecdysozoa</taxon>
        <taxon>Arthropoda</taxon>
        <taxon>Hexapoda</taxon>
        <taxon>Insecta</taxon>
        <taxon>Pterygota</taxon>
        <taxon>Neoptera</taxon>
        <taxon>Endopterygota</taxon>
        <taxon>Siphonaptera</taxon>
        <taxon>Pulicidae</taxon>
        <taxon>Xenopsyllinae</taxon>
        <taxon>Xenopsylla</taxon>
    </lineage>
</organism>
<reference evidence="2" key="1">
    <citation type="submission" date="2020-03" db="EMBL/GenBank/DDBJ databases">
        <title>Transcriptomic Profiling of the Digestive Tract of the Rat Flea, Xenopsylla cheopis, Following Blood Feeding and Infection with Yersinia pestis.</title>
        <authorList>
            <person name="Bland D.M."/>
            <person name="Martens C.A."/>
            <person name="Virtaneva K."/>
            <person name="Kanakabandi K."/>
            <person name="Long D."/>
            <person name="Rosenke R."/>
            <person name="Saturday G.A."/>
            <person name="Hoyt F.H."/>
            <person name="Bruno D.P."/>
            <person name="Ribeiro J.M.C."/>
            <person name="Hinnebusch J."/>
        </authorList>
    </citation>
    <scope>NUCLEOTIDE SEQUENCE</scope>
</reference>
<accession>A0A6M2DVY8</accession>
<feature type="signal peptide" evidence="1">
    <location>
        <begin position="1"/>
        <end position="18"/>
    </location>
</feature>
<dbReference type="AlphaFoldDB" id="A0A6M2DVY8"/>
<keyword evidence="1" id="KW-0732">Signal</keyword>
<evidence type="ECO:0000313" key="2">
    <source>
        <dbReference type="EMBL" id="NOV50499.1"/>
    </source>
</evidence>
<feature type="chain" id="PRO_5027077739" evidence="1">
    <location>
        <begin position="19"/>
        <end position="283"/>
    </location>
</feature>
<evidence type="ECO:0000256" key="1">
    <source>
        <dbReference type="SAM" id="SignalP"/>
    </source>
</evidence>
<dbReference type="InterPro" id="IPR022048">
    <property type="entry name" value="Envelope_fusion-like"/>
</dbReference>
<name>A0A6M2DVY8_XENCH</name>
<proteinExistence type="predicted"/>
<protein>
    <submittedName>
        <fullName evidence="2">Putative secreted protein</fullName>
    </submittedName>
</protein>
<dbReference type="Pfam" id="PF12259">
    <property type="entry name" value="Baculo_F"/>
    <property type="match status" value="1"/>
</dbReference>
<sequence length="283" mass="32478">MTLNVVVLILTILVSGMGLENPNFTITRLDSPGILYEGLAEVEICSDYLDLIVTYDLTQYQVNFKKIFTTYDIINSRCNGSLYVHVCKSFVDSSENVMRSIIEQNKLINDLLHETKVNKNKRALISVIGNVCKQLFGTLDESDAAYYDEQISRLKSNENHLIKLNNMQISIYESEFKVLSNLTKTLNKITDEVETEFDKIFTMVNNSQRDLQVANIMIQIEKIFIIFNYHVENFLAYQNKLMQIIVSAIHGKLHPYIFSLNELKNQISKITPNLGKNIRFPSG</sequence>
<dbReference type="EMBL" id="GIIL01006773">
    <property type="protein sequence ID" value="NOV50499.1"/>
    <property type="molecule type" value="Transcribed_RNA"/>
</dbReference>